<dbReference type="InterPro" id="IPR038726">
    <property type="entry name" value="PDDEXK_AddAB-type"/>
</dbReference>
<dbReference type="OrthoDB" id="304428at2"/>
<comment type="caution">
    <text evidence="2">The sequence shown here is derived from an EMBL/GenBank/DDBJ whole genome shotgun (WGS) entry which is preliminary data.</text>
</comment>
<dbReference type="Pfam" id="PF12705">
    <property type="entry name" value="PDDEXK_1"/>
    <property type="match status" value="1"/>
</dbReference>
<gene>
    <name evidence="2" type="ORF">EPJ72_06090</name>
</gene>
<sequence length="987" mass="117009">MNKLFLFPNSKARDNYLIKENGKYYSLDITNYKTIYEFYKNSIDNFLKKYSIENNVCMLEKAIAIVNMHSAINEFAQKNTKSILSKQVITYQLASSLYSFLEEISFAKLMCNEKIIFDDEHLKDINKIIEIYKLKNASINAIDEFDAFEYFINALKNKKVQYNYDEINIYNFESLPHLYSIFLNTIRTSYNIKINIFLAEECIKNFKSYFNDYNINTYNISNFAKSLISKKNIKKDDIKLITAFGTKQEVDTVLDEITKLIESNISLEDINIIYSDADKYHDILVERLKECNIDFNERRGNFIWKMPLIPVLMSIFTVLEKKEEIKIDVENLIKILSSPFISNNEEINNYNLRNTLYANEKIVSIMPLDDFVKNVKDNKFILNFIELLKKLIYANTYKTIAIIYIEILKFLKVDLIFDNKLIYKDDNIINIHQNTLRLFIELILKLEATEDEDKIDYYDFYSALSTLIEDSYIKTDKSKYDAITLSNLYDARGIKVKHLFILGMNNDFLMRKPNTFFMSNKLREEINNKYKKHIFNTQSLLSDMYYNLFLNILSSLEDDSKVYFSFRFKDDEGNLDIPFYYLEDIASEIGIKDFNDINSFIYRKNYITDNIHTSKENMMSLFFERENYNLEEKYLNNNNKLPINIKEITKSVYNKINKNEYDDANNNAIEIIQKKLFNKDGISVSYLLNIMQCPAKVLYNDECKIEAVSSALVDIDKILRGSIYHDIFHYFYKNIKNKYGDLKLKTSEFDNYSNIAKEVIEDTLIKHKEITDENDKKIMTYEINNIMKHFISNEIENIEEYGFIPFEFEKSFSGVKVYSYNGLDVKIKGRIDRIDLSYRNDKTINGIRIIDYKGSSYNIKKIEKSDNYDDIINNYLQPLLYLKYAIEEYIIKENKNIDVFNQLEKCELGFSIYKEENVVNRKNHYIKFDDKETILTILGYNGENILFNYFDKVLKHIADGELIFIAGENQCRDCIYYNLCKEHYVYE</sequence>
<dbReference type="InterPro" id="IPR027417">
    <property type="entry name" value="P-loop_NTPase"/>
</dbReference>
<organism evidence="2 3">
    <name type="scientific">Brachyspira pilosicoli</name>
    <name type="common">Serpulina pilosicoli</name>
    <dbReference type="NCBI Taxonomy" id="52584"/>
    <lineage>
        <taxon>Bacteria</taxon>
        <taxon>Pseudomonadati</taxon>
        <taxon>Spirochaetota</taxon>
        <taxon>Spirochaetia</taxon>
        <taxon>Brachyspirales</taxon>
        <taxon>Brachyspiraceae</taxon>
        <taxon>Brachyspira</taxon>
    </lineage>
</organism>
<accession>A0A5C8EWV7</accession>
<name>A0A5C8EWV7_BRAPL</name>
<reference evidence="2 3" key="1">
    <citation type="journal article" date="1992" name="Lakartidningen">
        <title>[Penicillin V and not amoxicillin is the first choice preparation in acute otitis].</title>
        <authorList>
            <person name="Kamme C."/>
            <person name="Lundgren K."/>
            <person name="Prellner K."/>
        </authorList>
    </citation>
    <scope>NUCLEOTIDE SEQUENCE [LARGE SCALE GENOMIC DNA]</scope>
    <source>
        <strain evidence="2 3">PC5538III-hc</strain>
    </source>
</reference>
<dbReference type="Proteomes" id="UP000323176">
    <property type="component" value="Unassembled WGS sequence"/>
</dbReference>
<dbReference type="AlphaFoldDB" id="A0A5C8EWV7"/>
<evidence type="ECO:0000313" key="3">
    <source>
        <dbReference type="Proteomes" id="UP000323176"/>
    </source>
</evidence>
<dbReference type="Gene3D" id="1.10.486.10">
    <property type="entry name" value="PCRA, domain 4"/>
    <property type="match status" value="1"/>
</dbReference>
<evidence type="ECO:0000313" key="2">
    <source>
        <dbReference type="EMBL" id="TXJ41888.1"/>
    </source>
</evidence>
<protein>
    <submittedName>
        <fullName evidence="2">ATP-dependent nuclease subunit B</fullName>
    </submittedName>
</protein>
<proteinExistence type="predicted"/>
<dbReference type="SUPFAM" id="SSF52540">
    <property type="entry name" value="P-loop containing nucleoside triphosphate hydrolases"/>
    <property type="match status" value="1"/>
</dbReference>
<dbReference type="EMBL" id="SAXY01000040">
    <property type="protein sequence ID" value="TXJ41888.1"/>
    <property type="molecule type" value="Genomic_DNA"/>
</dbReference>
<dbReference type="Gene3D" id="3.40.50.300">
    <property type="entry name" value="P-loop containing nucleotide triphosphate hydrolases"/>
    <property type="match status" value="1"/>
</dbReference>
<feature type="domain" description="PD-(D/E)XK endonuclease-like" evidence="1">
    <location>
        <begin position="682"/>
        <end position="981"/>
    </location>
</feature>
<evidence type="ECO:0000259" key="1">
    <source>
        <dbReference type="Pfam" id="PF12705"/>
    </source>
</evidence>